<proteinExistence type="predicted"/>
<sequence>MQQLLPFLYRLALSPDKKDPSLIRAFEEVQEAVKPIADENKMMVPILQLEESMGLHEEYTERMRTRTLQDEAFTDVVKALSENGIRFIYIKGNAVKTLYPEGCPRQMGDYDLVVPDLDEFWKLISLVMELGFDYQMTPSFGILNDEVVGVGGFFKQLDNCMIELEVSVGSFVMGEVSWLSGDFWGESRLIDINGVDVPVPSPEDMILILTGESVGNKLIRLRDAVDLHLLLAQPELDYHKLHARLKRHHLDMEFYQLIQYYEQVSGQKANIPEFMLEGFSNRLFAKHERLRKHFYHYIPYNVDQDGVFTALLLQVLNLYRNKFTNWTVRRKRLKLVRFSEKFFPVLARYKFRILAHLIPVPSGDPGAYRWIRLKGKMVVRTPVGWFVASCFGLETREELIELDRAIAEHCATGSEA</sequence>
<evidence type="ECO:0000313" key="1">
    <source>
        <dbReference type="EMBL" id="MFD2171176.1"/>
    </source>
</evidence>
<dbReference type="Proteomes" id="UP001597343">
    <property type="component" value="Unassembled WGS sequence"/>
</dbReference>
<dbReference type="EMBL" id="JBHUIO010000009">
    <property type="protein sequence ID" value="MFD2171176.1"/>
    <property type="molecule type" value="Genomic_DNA"/>
</dbReference>
<name>A0ABW5A0X2_9BACL</name>
<comment type="caution">
    <text evidence="1">The sequence shown here is derived from an EMBL/GenBank/DDBJ whole genome shotgun (WGS) entry which is preliminary data.</text>
</comment>
<dbReference type="Pfam" id="PF14907">
    <property type="entry name" value="NTP_transf_5"/>
    <property type="match status" value="1"/>
</dbReference>
<dbReference type="InterPro" id="IPR039498">
    <property type="entry name" value="NTP_transf_5"/>
</dbReference>
<accession>A0ABW5A0X2</accession>
<keyword evidence="2" id="KW-1185">Reference proteome</keyword>
<gene>
    <name evidence="1" type="ORF">ACFSOY_14505</name>
</gene>
<dbReference type="InterPro" id="IPR043519">
    <property type="entry name" value="NT_sf"/>
</dbReference>
<dbReference type="Gene3D" id="3.30.460.40">
    <property type="match status" value="1"/>
</dbReference>
<protein>
    <submittedName>
        <fullName evidence="1">Nucleotidyltransferase family protein</fullName>
    </submittedName>
</protein>
<dbReference type="RefSeq" id="WP_386047769.1">
    <property type="nucleotide sequence ID" value="NZ_JBHUIO010000009.1"/>
</dbReference>
<organism evidence="1 2">
    <name type="scientific">Tumebacillus lipolyticus</name>
    <dbReference type="NCBI Taxonomy" id="1280370"/>
    <lineage>
        <taxon>Bacteria</taxon>
        <taxon>Bacillati</taxon>
        <taxon>Bacillota</taxon>
        <taxon>Bacilli</taxon>
        <taxon>Bacillales</taxon>
        <taxon>Alicyclobacillaceae</taxon>
        <taxon>Tumebacillus</taxon>
    </lineage>
</organism>
<reference evidence="2" key="1">
    <citation type="journal article" date="2019" name="Int. J. Syst. Evol. Microbiol.">
        <title>The Global Catalogue of Microorganisms (GCM) 10K type strain sequencing project: providing services to taxonomists for standard genome sequencing and annotation.</title>
        <authorList>
            <consortium name="The Broad Institute Genomics Platform"/>
            <consortium name="The Broad Institute Genome Sequencing Center for Infectious Disease"/>
            <person name="Wu L."/>
            <person name="Ma J."/>
        </authorList>
    </citation>
    <scope>NUCLEOTIDE SEQUENCE [LARGE SCALE GENOMIC DNA]</scope>
    <source>
        <strain evidence="2">CGMCC 1.13574</strain>
    </source>
</reference>
<evidence type="ECO:0000313" key="2">
    <source>
        <dbReference type="Proteomes" id="UP001597343"/>
    </source>
</evidence>
<dbReference type="SUPFAM" id="SSF81301">
    <property type="entry name" value="Nucleotidyltransferase"/>
    <property type="match status" value="1"/>
</dbReference>